<keyword evidence="12" id="KW-0325">Glycoprotein</keyword>
<feature type="domain" description="P-type" evidence="22">
    <location>
        <begin position="169"/>
        <end position="207"/>
    </location>
</feature>
<dbReference type="AlphaFoldDB" id="A0A315VPL0"/>
<keyword evidence="24" id="KW-1185">Reference proteome</keyword>
<dbReference type="SUPFAM" id="SSF57492">
    <property type="entry name" value="Trefoil"/>
    <property type="match status" value="1"/>
</dbReference>
<keyword evidence="8" id="KW-1133">Transmembrane helix</keyword>
<dbReference type="PANTHER" id="PTHR23343:SF31">
    <property type="entry name" value="ZONA PELLUCIDA SPERM-BINDING PROTEIN 4"/>
    <property type="match status" value="1"/>
</dbReference>
<keyword evidence="6" id="KW-0165">Cleavage on pair of basic residues</keyword>
<evidence type="ECO:0000313" key="24">
    <source>
        <dbReference type="Proteomes" id="UP000250572"/>
    </source>
</evidence>
<reference evidence="23 24" key="1">
    <citation type="journal article" date="2018" name="G3 (Bethesda)">
        <title>A High-Quality Reference Genome for the Invasive Mosquitofish Gambusia affinis Using a Chicago Library.</title>
        <authorList>
            <person name="Hoffberg S.L."/>
            <person name="Troendle N.J."/>
            <person name="Glenn T.C."/>
            <person name="Mahmud O."/>
            <person name="Louha S."/>
            <person name="Chalopin D."/>
            <person name="Bennetzen J.L."/>
            <person name="Mauricio R."/>
        </authorList>
    </citation>
    <scope>NUCLEOTIDE SEQUENCE [LARGE SCALE GENOMIC DNA]</scope>
    <source>
        <strain evidence="23">NE01/NJP1002.9</strain>
        <tissue evidence="23">Muscle</tissue>
    </source>
</reference>
<dbReference type="InterPro" id="IPR001507">
    <property type="entry name" value="ZP_dom"/>
</dbReference>
<comment type="similarity">
    <text evidence="2">Belongs to the ZP domain family. ZPB subfamily.</text>
</comment>
<keyword evidence="10 19" id="KW-1015">Disulfide bond</keyword>
<evidence type="ECO:0000259" key="22">
    <source>
        <dbReference type="PROSITE" id="PS51448"/>
    </source>
</evidence>
<feature type="compositionally biased region" description="Polar residues" evidence="20">
    <location>
        <begin position="865"/>
        <end position="888"/>
    </location>
</feature>
<dbReference type="GO" id="GO:0005886">
    <property type="term" value="C:plasma membrane"/>
    <property type="evidence" value="ECO:0007669"/>
    <property type="project" value="UniProtKB-SubCell"/>
</dbReference>
<dbReference type="Gene3D" id="2.60.40.3210">
    <property type="entry name" value="Zona pellucida, ZP-N domain"/>
    <property type="match status" value="1"/>
</dbReference>
<evidence type="ECO:0000256" key="9">
    <source>
        <dbReference type="ARBA" id="ARBA00023136"/>
    </source>
</evidence>
<dbReference type="PROSITE" id="PS00682">
    <property type="entry name" value="ZP_1"/>
    <property type="match status" value="1"/>
</dbReference>
<sequence>MTQLTKAMTSPSKMRKIQSSPTREIRNFWQRDAHTDEENKKERGNFHVVKSWILTIRFSVNKLGSFSYSSRSAVRLRTLVFLLRPPPSRTPPSRSRAASSLAYTPSSWFCLMYTMMEQFKCLLGVVLVCGVSAQQYWLQSTLPQKHQLLPTFQKPQQQSMVPPPAAPFHKCVLEEAEKIQCGTPGITVDQCQDINCCFDGHLCYYGKAVTVQCTTDGQFVVVVAREATRPPLDVNSVSLLEPNEAFCGPIDGTSAFAIFQFPVTACGTILKNDEGYVVYENHMVSSYEVGIGPKGSITRDSYFELLFQCLYSGTTVEALVMEVNPVPPPLSVAAAGPLRVELRLGNGQCISKGCLDDVAAYSSFYRSSDYPISKVLREPVYVEVRLLGRSDPNIVLNLEHCWATSTPNPQSVPQWDLIVDGCPYHDDKYHTTVIPLDGSSGLEYPTHYKRFISRMFTFVNSDAYTPHKDTVPKYSFIVQQLYAIQAVKTPANSNATGKRCRRGKQSSKGCQDTDCFPIATPVLLEGIEVTTPCFKFTISGACHKIVLAALLARIFVTELLSKMWVVGMCHRIRPNSYMCFLFSRAWARLSTGIGWEGTFCTHTYPPAYTRNLIQDISDIRSIQQREAGGFSCRQHQSHHPPEREKPLPPQHRALQHCRNGPLFCMSEMWLCFRIPNWSDHTPQHAIKCCRSLLIPVETLGGLWCLSLTVATSATRLRERGRKQMDGGMDECFVANNAQPGHWGWGSLKGFVTPAHQARSTMNSKQTTKAENRRRRLMQHLWIKVNERRESRQDSCICFTSPSEAFHVLCPRGEITHSSTVPVLLQGRAEQAAAAPPSSIRGEEGGLSVTRCHRVSVDLLLEKPQVESQTRNQRTAGENRLSVSSSSMGIQKRQLRPSIALQRNVDRNKKEAHSYRLQRSLTKYNAIRQIVAPGCDTKLH</sequence>
<dbReference type="Pfam" id="PF00100">
    <property type="entry name" value="Zona_pellucida"/>
    <property type="match status" value="1"/>
</dbReference>
<evidence type="ECO:0000256" key="10">
    <source>
        <dbReference type="ARBA" id="ARBA00023157"/>
    </source>
</evidence>
<dbReference type="PANTHER" id="PTHR23343">
    <property type="entry name" value="ZONA PELLUCIDA SPERM-BINDING PROTEIN"/>
    <property type="match status" value="1"/>
</dbReference>
<keyword evidence="11" id="KW-0675">Receptor</keyword>
<evidence type="ECO:0000256" key="6">
    <source>
        <dbReference type="ARBA" id="ARBA00022685"/>
    </source>
</evidence>
<dbReference type="Gene3D" id="4.10.110.10">
    <property type="entry name" value="Spasmolytic Protein, domain 1"/>
    <property type="match status" value="1"/>
</dbReference>
<dbReference type="InterPro" id="IPR042235">
    <property type="entry name" value="ZP-C_dom"/>
</dbReference>
<proteinExistence type="inferred from homology"/>
<protein>
    <recommendedName>
        <fullName evidence="16">Zona pellucida sperm-binding protein 4</fullName>
    </recommendedName>
    <alternativeName>
        <fullName evidence="18">Zona pellucida glycoprotein 4</fullName>
    </alternativeName>
    <alternativeName>
        <fullName evidence="17">Zona pellucida protein B</fullName>
    </alternativeName>
</protein>
<dbReference type="SMART" id="SM00241">
    <property type="entry name" value="ZP"/>
    <property type="match status" value="1"/>
</dbReference>
<dbReference type="EMBL" id="NHOQ01001318">
    <property type="protein sequence ID" value="PWA25116.1"/>
    <property type="molecule type" value="Genomic_DNA"/>
</dbReference>
<evidence type="ECO:0000256" key="7">
    <source>
        <dbReference type="ARBA" id="ARBA00022692"/>
    </source>
</evidence>
<organism evidence="23 24">
    <name type="scientific">Gambusia affinis</name>
    <name type="common">Western mosquitofish</name>
    <name type="synonym">Heterandria affinis</name>
    <dbReference type="NCBI Taxonomy" id="33528"/>
    <lineage>
        <taxon>Eukaryota</taxon>
        <taxon>Metazoa</taxon>
        <taxon>Chordata</taxon>
        <taxon>Craniata</taxon>
        <taxon>Vertebrata</taxon>
        <taxon>Euteleostomi</taxon>
        <taxon>Actinopterygii</taxon>
        <taxon>Neopterygii</taxon>
        <taxon>Teleostei</taxon>
        <taxon>Neoteleostei</taxon>
        <taxon>Acanthomorphata</taxon>
        <taxon>Ovalentaria</taxon>
        <taxon>Atherinomorphae</taxon>
        <taxon>Cyprinodontiformes</taxon>
        <taxon>Poeciliidae</taxon>
        <taxon>Poeciliinae</taxon>
        <taxon>Gambusia</taxon>
    </lineage>
</organism>
<dbReference type="Proteomes" id="UP000250572">
    <property type="component" value="Unassembled WGS sequence"/>
</dbReference>
<dbReference type="InterPro" id="IPR017977">
    <property type="entry name" value="ZP_dom_CS"/>
</dbReference>
<evidence type="ECO:0000256" key="15">
    <source>
        <dbReference type="ARBA" id="ARBA00037545"/>
    </source>
</evidence>
<dbReference type="Pfam" id="PF00088">
    <property type="entry name" value="Trefoil"/>
    <property type="match status" value="1"/>
</dbReference>
<dbReference type="SMART" id="SM00018">
    <property type="entry name" value="PD"/>
    <property type="match status" value="1"/>
</dbReference>
<evidence type="ECO:0000256" key="14">
    <source>
        <dbReference type="ARBA" id="ARBA00024183"/>
    </source>
</evidence>
<dbReference type="InterPro" id="IPR017957">
    <property type="entry name" value="P_trefoil_CS"/>
</dbReference>
<evidence type="ECO:0000259" key="21">
    <source>
        <dbReference type="PROSITE" id="PS51034"/>
    </source>
</evidence>
<dbReference type="PROSITE" id="PS00025">
    <property type="entry name" value="P_TREFOIL_1"/>
    <property type="match status" value="1"/>
</dbReference>
<keyword evidence="9" id="KW-0472">Membrane</keyword>
<dbReference type="PROSITE" id="PS51448">
    <property type="entry name" value="P_TREFOIL_2"/>
    <property type="match status" value="1"/>
</dbReference>
<comment type="caution">
    <text evidence="23">The sequence shown here is derived from an EMBL/GenBank/DDBJ whole genome shotgun (WGS) entry which is preliminary data.</text>
</comment>
<comment type="function">
    <text evidence="15">Component of the zona pellucida, an extracellular matrix surrounding oocytes which mediates sperm binding, induction of the acrosome reaction and prevents post-fertilization polyspermy. The zona pellucida is composed of 3 to 4 glycoproteins, ZP1, ZP2, ZP3, and ZP4. ZP4 may act as a sperm receptor.</text>
</comment>
<comment type="caution">
    <text evidence="19">Lacks conserved residue(s) required for the propagation of feature annotation.</text>
</comment>
<feature type="region of interest" description="Disordered" evidence="20">
    <location>
        <begin position="864"/>
        <end position="892"/>
    </location>
</feature>
<dbReference type="GO" id="GO:0007339">
    <property type="term" value="P:binding of sperm to zona pellucida"/>
    <property type="evidence" value="ECO:0007669"/>
    <property type="project" value="TreeGrafter"/>
</dbReference>
<evidence type="ECO:0000256" key="12">
    <source>
        <dbReference type="ARBA" id="ARBA00023180"/>
    </source>
</evidence>
<dbReference type="STRING" id="33528.ENSGAFP00000031708"/>
<feature type="domain" description="ZP" evidence="21">
    <location>
        <begin position="212"/>
        <end position="507"/>
    </location>
</feature>
<evidence type="ECO:0000313" key="23">
    <source>
        <dbReference type="EMBL" id="PWA25116.1"/>
    </source>
</evidence>
<evidence type="ECO:0000256" key="16">
    <source>
        <dbReference type="ARBA" id="ARBA00040238"/>
    </source>
</evidence>
<keyword evidence="4" id="KW-0964">Secreted</keyword>
<dbReference type="CDD" id="cd00111">
    <property type="entry name" value="Trefoil"/>
    <property type="match status" value="1"/>
</dbReference>
<dbReference type="GO" id="GO:0032190">
    <property type="term" value="F:acrosin binding"/>
    <property type="evidence" value="ECO:0007669"/>
    <property type="project" value="TreeGrafter"/>
</dbReference>
<keyword evidence="7" id="KW-0812">Transmembrane</keyword>
<dbReference type="GO" id="GO:0035805">
    <property type="term" value="C:egg coat"/>
    <property type="evidence" value="ECO:0007669"/>
    <property type="project" value="UniProtKB-SubCell"/>
</dbReference>
<feature type="disulfide bond" evidence="19">
    <location>
        <begin position="181"/>
        <end position="196"/>
    </location>
</feature>
<accession>A0A315VPL0</accession>
<evidence type="ECO:0000256" key="8">
    <source>
        <dbReference type="ARBA" id="ARBA00022989"/>
    </source>
</evidence>
<evidence type="ECO:0000256" key="3">
    <source>
        <dbReference type="ARBA" id="ARBA00022475"/>
    </source>
</evidence>
<evidence type="ECO:0000256" key="4">
    <source>
        <dbReference type="ARBA" id="ARBA00022525"/>
    </source>
</evidence>
<dbReference type="Gene3D" id="2.60.40.4100">
    <property type="entry name" value="Zona pellucida, ZP-C domain"/>
    <property type="match status" value="1"/>
</dbReference>
<evidence type="ECO:0000256" key="1">
    <source>
        <dbReference type="ARBA" id="ARBA00004251"/>
    </source>
</evidence>
<evidence type="ECO:0000256" key="13">
    <source>
        <dbReference type="ARBA" id="ARBA00023279"/>
    </source>
</evidence>
<name>A0A315VPL0_GAMAF</name>
<evidence type="ECO:0000256" key="5">
    <source>
        <dbReference type="ARBA" id="ARBA00022530"/>
    </source>
</evidence>
<evidence type="ECO:0000256" key="2">
    <source>
        <dbReference type="ARBA" id="ARBA00010863"/>
    </source>
</evidence>
<evidence type="ECO:0000256" key="17">
    <source>
        <dbReference type="ARBA" id="ARBA00042273"/>
    </source>
</evidence>
<dbReference type="InterPro" id="IPR055356">
    <property type="entry name" value="ZP-N"/>
</dbReference>
<feature type="disulfide bond" evidence="19">
    <location>
        <begin position="171"/>
        <end position="197"/>
    </location>
</feature>
<dbReference type="InterPro" id="IPR051148">
    <property type="entry name" value="Zona_Pellucida_Domain_gp"/>
</dbReference>
<dbReference type="GO" id="GO:0035804">
    <property type="term" value="F:structural constituent of egg coat"/>
    <property type="evidence" value="ECO:0007669"/>
    <property type="project" value="TreeGrafter"/>
</dbReference>
<keyword evidence="13" id="KW-0278">Fertilization</keyword>
<dbReference type="GO" id="GO:0060468">
    <property type="term" value="P:prevention of polyspermy"/>
    <property type="evidence" value="ECO:0007669"/>
    <property type="project" value="TreeGrafter"/>
</dbReference>
<dbReference type="Pfam" id="PF23344">
    <property type="entry name" value="ZP-N"/>
    <property type="match status" value="1"/>
</dbReference>
<dbReference type="InterPro" id="IPR044913">
    <property type="entry name" value="P_trefoil_dom_sf"/>
</dbReference>
<evidence type="ECO:0000256" key="11">
    <source>
        <dbReference type="ARBA" id="ARBA00023170"/>
    </source>
</evidence>
<gene>
    <name evidence="23" type="ORF">CCH79_00005311</name>
</gene>
<evidence type="ECO:0000256" key="18">
    <source>
        <dbReference type="ARBA" id="ARBA00042573"/>
    </source>
</evidence>
<keyword evidence="3" id="KW-1003">Cell membrane</keyword>
<comment type="subcellular location">
    <subcellularLocation>
        <location evidence="1">Cell membrane</location>
        <topology evidence="1">Single-pass type I membrane protein</topology>
    </subcellularLocation>
    <subcellularLocation>
        <location evidence="14">Zona pellucida</location>
    </subcellularLocation>
</comment>
<evidence type="ECO:0000256" key="19">
    <source>
        <dbReference type="PROSITE-ProRule" id="PRU00779"/>
    </source>
</evidence>
<dbReference type="InterPro" id="IPR000519">
    <property type="entry name" value="P_trefoil_dom"/>
</dbReference>
<keyword evidence="5" id="KW-0272">Extracellular matrix</keyword>
<evidence type="ECO:0000256" key="20">
    <source>
        <dbReference type="SAM" id="MobiDB-lite"/>
    </source>
</evidence>
<dbReference type="PROSITE" id="PS51034">
    <property type="entry name" value="ZP_2"/>
    <property type="match status" value="1"/>
</dbReference>
<dbReference type="InterPro" id="IPR055355">
    <property type="entry name" value="ZP-C"/>
</dbReference>